<proteinExistence type="predicted"/>
<dbReference type="AlphaFoldDB" id="A0A410QE71"/>
<evidence type="ECO:0000259" key="1">
    <source>
        <dbReference type="Pfam" id="PF09989"/>
    </source>
</evidence>
<dbReference type="PANTHER" id="PTHR32329">
    <property type="entry name" value="BIFUNCTIONAL PROTEIN [INCLUDES 2-HYDROXYACYL-COA DEHYDRATASE (N-TER) AND ITS ACTIVATOR DOMAIN (C_TERM)-RELATED"/>
    <property type="match status" value="1"/>
</dbReference>
<evidence type="ECO:0000313" key="3">
    <source>
        <dbReference type="Proteomes" id="UP000287969"/>
    </source>
</evidence>
<gene>
    <name evidence="2" type="ORF">EQM13_12170</name>
</gene>
<dbReference type="Pfam" id="PF06050">
    <property type="entry name" value="HGD-D"/>
    <property type="match status" value="1"/>
</dbReference>
<feature type="domain" description="DUF2229" evidence="1">
    <location>
        <begin position="4"/>
        <end position="224"/>
    </location>
</feature>
<dbReference type="InterPro" id="IPR051805">
    <property type="entry name" value="Dehydratase_Activator_Redct"/>
</dbReference>
<dbReference type="PANTHER" id="PTHR32329:SF2">
    <property type="entry name" value="BIFUNCTIONAL PROTEIN [INCLUDES 2-HYDROXYACYL-COA DEHYDRATASE (N-TER) AND ITS ACTIVATOR DOMAIN (C_TERM)"/>
    <property type="match status" value="1"/>
</dbReference>
<name>A0A410QE71_9FIRM</name>
<sequence>MAYKIGIPKAMLYYDYFPLWDLFFKELGAKVIVSPDTNKEILDKGVTHCVDESCLPVKIFHGHVYYLKDKVDFLFIPKIMSVCRKEYFCPKILGLPEMIKNSFDELPEIISTTVNLYKGNNNIKKSVLEIGTKITPDLFKIRRAYNSSTKVFKEYKNLINKKIISIEGVKTQSRTLKDINSLHDKKKRTIMMVGHPYNIYDNYINMNLAYKLVKNNVKVITSETIDENKILFYSSKLPKRMFWTYGKRIIGSSFCAIEEGLCDGMIYISSFGCGMDSILVDLIERKAKEKMVPFMLITVDEQTGEAGINTRIEAFLDMMMWRDRDENNISTLG</sequence>
<organism evidence="2 3">
    <name type="scientific">Acidilutibacter cellobiosedens</name>
    <dbReference type="NCBI Taxonomy" id="2507161"/>
    <lineage>
        <taxon>Bacteria</taxon>
        <taxon>Bacillati</taxon>
        <taxon>Bacillota</taxon>
        <taxon>Tissierellia</taxon>
        <taxon>Tissierellales</taxon>
        <taxon>Acidilutibacteraceae</taxon>
        <taxon>Acidilutibacter</taxon>
    </lineage>
</organism>
<dbReference type="Pfam" id="PF09989">
    <property type="entry name" value="DUF2229"/>
    <property type="match status" value="1"/>
</dbReference>
<dbReference type="InterPro" id="IPR018709">
    <property type="entry name" value="CoA_activase_DUF2229"/>
</dbReference>
<dbReference type="Proteomes" id="UP000287969">
    <property type="component" value="Chromosome"/>
</dbReference>
<accession>A0A410QE71</accession>
<evidence type="ECO:0000313" key="2">
    <source>
        <dbReference type="EMBL" id="QAT62287.1"/>
    </source>
</evidence>
<protein>
    <recommendedName>
        <fullName evidence="1">DUF2229 domain-containing protein</fullName>
    </recommendedName>
</protein>
<dbReference type="InterPro" id="IPR010327">
    <property type="entry name" value="FldB/FldC_alpha/beta"/>
</dbReference>
<reference evidence="3" key="1">
    <citation type="submission" date="2019-01" db="EMBL/GenBank/DDBJ databases">
        <title>Draft genomes of a novel of Sporanaerobacter strains.</title>
        <authorList>
            <person name="Ma S."/>
        </authorList>
    </citation>
    <scope>NUCLEOTIDE SEQUENCE [LARGE SCALE GENOMIC DNA]</scope>
    <source>
        <strain evidence="3">NJN-17</strain>
    </source>
</reference>
<keyword evidence="3" id="KW-1185">Reference proteome</keyword>
<dbReference type="RefSeq" id="WP_128752826.1">
    <property type="nucleotide sequence ID" value="NZ_CP035282.1"/>
</dbReference>
<dbReference type="KEGG" id="spoa:EQM13_12170"/>
<dbReference type="EMBL" id="CP035282">
    <property type="protein sequence ID" value="QAT62287.1"/>
    <property type="molecule type" value="Genomic_DNA"/>
</dbReference>
<dbReference type="Gene3D" id="3.40.50.11900">
    <property type="match status" value="1"/>
</dbReference>
<dbReference type="OrthoDB" id="9780120at2"/>